<comment type="caution">
    <text evidence="5">The sequence shown here is derived from an EMBL/GenBank/DDBJ whole genome shotgun (WGS) entry which is preliminary data.</text>
</comment>
<proteinExistence type="predicted"/>
<dbReference type="AlphaFoldDB" id="A0A7C2P3S9"/>
<organism evidence="5">
    <name type="scientific">Schlesneria paludicola</name>
    <dbReference type="NCBI Taxonomy" id="360056"/>
    <lineage>
        <taxon>Bacteria</taxon>
        <taxon>Pseudomonadati</taxon>
        <taxon>Planctomycetota</taxon>
        <taxon>Planctomycetia</taxon>
        <taxon>Planctomycetales</taxon>
        <taxon>Planctomycetaceae</taxon>
        <taxon>Schlesneria</taxon>
    </lineage>
</organism>
<dbReference type="GO" id="GO:0016646">
    <property type="term" value="F:oxidoreductase activity, acting on the CH-NH group of donors, NAD or NADP as acceptor"/>
    <property type="evidence" value="ECO:0007669"/>
    <property type="project" value="UniProtKB-ARBA"/>
</dbReference>
<dbReference type="EMBL" id="DSOK01000032">
    <property type="protein sequence ID" value="HEN14055.1"/>
    <property type="molecule type" value="Genomic_DNA"/>
</dbReference>
<name>A0A7C2P3S9_9PLAN</name>
<dbReference type="InterPro" id="IPR002563">
    <property type="entry name" value="Flavin_Rdtase-like_dom"/>
</dbReference>
<dbReference type="SMART" id="SM00903">
    <property type="entry name" value="Flavin_Reduct"/>
    <property type="match status" value="1"/>
</dbReference>
<evidence type="ECO:0000313" key="5">
    <source>
        <dbReference type="EMBL" id="HEN14055.1"/>
    </source>
</evidence>
<keyword evidence="1" id="KW-0813">Transport</keyword>
<dbReference type="InterPro" id="IPR012349">
    <property type="entry name" value="Split_barrel_FMN-bd"/>
</dbReference>
<dbReference type="PANTHER" id="PTHR32145:SF11">
    <property type="entry name" value="DIFLAVIN FLAVOPROTEIN A 2-RELATED"/>
    <property type="match status" value="1"/>
</dbReference>
<keyword evidence="3" id="KW-0249">Electron transport</keyword>
<evidence type="ECO:0000256" key="2">
    <source>
        <dbReference type="ARBA" id="ARBA00022723"/>
    </source>
</evidence>
<dbReference type="GO" id="GO:0010181">
    <property type="term" value="F:FMN binding"/>
    <property type="evidence" value="ECO:0007669"/>
    <property type="project" value="InterPro"/>
</dbReference>
<accession>A0A7C2P3S9</accession>
<reference evidence="5" key="1">
    <citation type="journal article" date="2020" name="mSystems">
        <title>Genome- and Community-Level Interaction Insights into Carbon Utilization and Element Cycling Functions of Hydrothermarchaeota in Hydrothermal Sediment.</title>
        <authorList>
            <person name="Zhou Z."/>
            <person name="Liu Y."/>
            <person name="Xu W."/>
            <person name="Pan J."/>
            <person name="Luo Z.H."/>
            <person name="Li M."/>
        </authorList>
    </citation>
    <scope>NUCLEOTIDE SEQUENCE [LARGE SCALE GENOMIC DNA]</scope>
    <source>
        <strain evidence="5">SpSt-339</strain>
    </source>
</reference>
<dbReference type="InterPro" id="IPR051285">
    <property type="entry name" value="NADH_oxidoreductase_modular"/>
</dbReference>
<dbReference type="SUPFAM" id="SSF50475">
    <property type="entry name" value="FMN-binding split barrel"/>
    <property type="match status" value="1"/>
</dbReference>
<protein>
    <submittedName>
        <fullName evidence="5">Flavin reductase</fullName>
    </submittedName>
</protein>
<sequence>MPDASPPLPRPEIRDTIGAVLGRTPSGLFVLTSRSADGRETGLLASWVQQASFEPPMITVAVNRKRFLHDWLAKAPLVALNLIGEGQKQFLKHFGAGFEPGAPAFEGLHIRRGETGVPILAEALGYLEGRICGQMETGDHVVYAVEILAAGEGPGFAEAAPWVHVRKNGFNY</sequence>
<evidence type="ECO:0000259" key="4">
    <source>
        <dbReference type="SMART" id="SM00903"/>
    </source>
</evidence>
<gene>
    <name evidence="5" type="ORF">ENQ76_01115</name>
</gene>
<dbReference type="Pfam" id="PF01613">
    <property type="entry name" value="Flavin_Reduct"/>
    <property type="match status" value="1"/>
</dbReference>
<keyword evidence="2" id="KW-0479">Metal-binding</keyword>
<evidence type="ECO:0000256" key="1">
    <source>
        <dbReference type="ARBA" id="ARBA00022448"/>
    </source>
</evidence>
<dbReference type="GO" id="GO:0046872">
    <property type="term" value="F:metal ion binding"/>
    <property type="evidence" value="ECO:0007669"/>
    <property type="project" value="UniProtKB-KW"/>
</dbReference>
<dbReference type="PANTHER" id="PTHR32145">
    <property type="entry name" value="DIFLAVIN FLAVOPROTEIN A 2-RELATED"/>
    <property type="match status" value="1"/>
</dbReference>
<evidence type="ECO:0000256" key="3">
    <source>
        <dbReference type="ARBA" id="ARBA00022982"/>
    </source>
</evidence>
<feature type="domain" description="Flavin reductase like" evidence="4">
    <location>
        <begin position="21"/>
        <end position="171"/>
    </location>
</feature>
<dbReference type="Gene3D" id="2.30.110.10">
    <property type="entry name" value="Electron Transport, Fmn-binding Protein, Chain A"/>
    <property type="match status" value="1"/>
</dbReference>